<dbReference type="AlphaFoldDB" id="A0A6P1Y1T3"/>
<sequence>MNFLLAWKLALRYLGLNAGTAVSNARKSLIGAIWGIGISIIPLVIVLVVSDGMIKGITSRMIELGSGHIQILDLRPAPRSVQTAADRKRSAQEVFDSIRMNTRLLLTGSRQQQEGTGLLIGKVGRSGGTIRAIEAGYFTGNPAARNLLTVVDGNLEFDDARSILLGKKIAEKTGLKVGDSCSLLTLVPQYTGNQTKPKLTRFKVAGILSSGYQELDALWIFIPLASADAVLSPQSSLSALTVSIADPFNATLLADAKDAIQQLLPAGFSVYTWQDLNRSQFYSFQTSKNLLMFIMFLILLAASVNVSSAMVMLIMERRKEIAILKATGAHPFFITLSFLIAGLFTGAAGLCIGLTGGILAALHINELFTFFEYAINAGQTALYYMVGKTGVPQTIRLLAPEYYLEYIPISLNATELYIIAAGTLILSVIVCLLPAVYAGKEKPLDSMRKL</sequence>
<proteinExistence type="inferred from homology"/>
<keyword evidence="5 7" id="KW-1133">Transmembrane helix</keyword>
<evidence type="ECO:0000256" key="1">
    <source>
        <dbReference type="ARBA" id="ARBA00004651"/>
    </source>
</evidence>
<reference evidence="10 11" key="1">
    <citation type="submission" date="2020-01" db="EMBL/GenBank/DDBJ databases">
        <title>Complete genome sequence of a human oral phylogroup 1 Treponema sp. strain ATCC 700766, originally isolated from periodontitis dental plaque.</title>
        <authorList>
            <person name="Chan Y."/>
            <person name="Huo Y.-B."/>
            <person name="Yu X.-L."/>
            <person name="Zeng H."/>
            <person name="Leung W.-K."/>
            <person name="Watt R.M."/>
        </authorList>
    </citation>
    <scope>NUCLEOTIDE SEQUENCE [LARGE SCALE GENOMIC DNA]</scope>
    <source>
        <strain evidence="10 11">OMZ 804</strain>
    </source>
</reference>
<feature type="transmembrane region" description="Helical" evidence="7">
    <location>
        <begin position="416"/>
        <end position="439"/>
    </location>
</feature>
<feature type="transmembrane region" description="Helical" evidence="7">
    <location>
        <begin position="334"/>
        <end position="360"/>
    </location>
</feature>
<dbReference type="GO" id="GO:0044874">
    <property type="term" value="P:lipoprotein localization to outer membrane"/>
    <property type="evidence" value="ECO:0007669"/>
    <property type="project" value="TreeGrafter"/>
</dbReference>
<evidence type="ECO:0000256" key="7">
    <source>
        <dbReference type="SAM" id="Phobius"/>
    </source>
</evidence>
<feature type="transmembrane region" description="Helical" evidence="7">
    <location>
        <begin position="290"/>
        <end position="314"/>
    </location>
</feature>
<feature type="transmembrane region" description="Helical" evidence="7">
    <location>
        <begin position="28"/>
        <end position="50"/>
    </location>
</feature>
<organism evidence="10 11">
    <name type="scientific">Treponema vincentii</name>
    <dbReference type="NCBI Taxonomy" id="69710"/>
    <lineage>
        <taxon>Bacteria</taxon>
        <taxon>Pseudomonadati</taxon>
        <taxon>Spirochaetota</taxon>
        <taxon>Spirochaetia</taxon>
        <taxon>Spirochaetales</taxon>
        <taxon>Treponemataceae</taxon>
        <taxon>Treponema</taxon>
    </lineage>
</organism>
<dbReference type="InterPro" id="IPR003838">
    <property type="entry name" value="ABC3_permease_C"/>
</dbReference>
<dbReference type="InterPro" id="IPR025857">
    <property type="entry name" value="MacB_PCD"/>
</dbReference>
<evidence type="ECO:0000256" key="2">
    <source>
        <dbReference type="ARBA" id="ARBA00005236"/>
    </source>
</evidence>
<evidence type="ECO:0000256" key="5">
    <source>
        <dbReference type="ARBA" id="ARBA00022989"/>
    </source>
</evidence>
<dbReference type="PANTHER" id="PTHR30489">
    <property type="entry name" value="LIPOPROTEIN-RELEASING SYSTEM TRANSMEMBRANE PROTEIN LOLE"/>
    <property type="match status" value="1"/>
</dbReference>
<comment type="similarity">
    <text evidence="2">Belongs to the ABC-4 integral membrane protein family. LolC/E subfamily.</text>
</comment>
<dbReference type="Pfam" id="PF12704">
    <property type="entry name" value="MacB_PCD"/>
    <property type="match status" value="1"/>
</dbReference>
<protein>
    <submittedName>
        <fullName evidence="10">ABC transporter permease</fullName>
    </submittedName>
</protein>
<keyword evidence="6 7" id="KW-0472">Membrane</keyword>
<keyword evidence="4 7" id="KW-0812">Transmembrane</keyword>
<evidence type="ECO:0000256" key="6">
    <source>
        <dbReference type="ARBA" id="ARBA00023136"/>
    </source>
</evidence>
<evidence type="ECO:0000256" key="4">
    <source>
        <dbReference type="ARBA" id="ARBA00022692"/>
    </source>
</evidence>
<feature type="domain" description="MacB-like periplasmic core" evidence="9">
    <location>
        <begin position="32"/>
        <end position="255"/>
    </location>
</feature>
<dbReference type="GO" id="GO:0098797">
    <property type="term" value="C:plasma membrane protein complex"/>
    <property type="evidence" value="ECO:0007669"/>
    <property type="project" value="TreeGrafter"/>
</dbReference>
<dbReference type="PANTHER" id="PTHR30489:SF0">
    <property type="entry name" value="LIPOPROTEIN-RELEASING SYSTEM TRANSMEMBRANE PROTEIN LOLE"/>
    <property type="match status" value="1"/>
</dbReference>
<evidence type="ECO:0000313" key="10">
    <source>
        <dbReference type="EMBL" id="QHX43143.1"/>
    </source>
</evidence>
<evidence type="ECO:0000313" key="11">
    <source>
        <dbReference type="Proteomes" id="UP000464374"/>
    </source>
</evidence>
<accession>A0A6P1Y1T3</accession>
<evidence type="ECO:0000259" key="8">
    <source>
        <dbReference type="Pfam" id="PF02687"/>
    </source>
</evidence>
<evidence type="ECO:0000256" key="3">
    <source>
        <dbReference type="ARBA" id="ARBA00022475"/>
    </source>
</evidence>
<gene>
    <name evidence="10" type="ORF">GWP43_06465</name>
</gene>
<dbReference type="EMBL" id="CP048020">
    <property type="protein sequence ID" value="QHX43143.1"/>
    <property type="molecule type" value="Genomic_DNA"/>
</dbReference>
<dbReference type="RefSeq" id="WP_162663474.1">
    <property type="nucleotide sequence ID" value="NZ_CP048020.1"/>
</dbReference>
<name>A0A6P1Y1T3_9SPIR</name>
<dbReference type="Proteomes" id="UP000464374">
    <property type="component" value="Chromosome"/>
</dbReference>
<comment type="subcellular location">
    <subcellularLocation>
        <location evidence="1">Cell membrane</location>
        <topology evidence="1">Multi-pass membrane protein</topology>
    </subcellularLocation>
</comment>
<keyword evidence="3" id="KW-1003">Cell membrane</keyword>
<evidence type="ECO:0000259" key="9">
    <source>
        <dbReference type="Pfam" id="PF12704"/>
    </source>
</evidence>
<dbReference type="InterPro" id="IPR051447">
    <property type="entry name" value="Lipoprotein-release_system"/>
</dbReference>
<feature type="domain" description="ABC3 transporter permease C-terminal" evidence="8">
    <location>
        <begin position="292"/>
        <end position="439"/>
    </location>
</feature>
<dbReference type="Pfam" id="PF02687">
    <property type="entry name" value="FtsX"/>
    <property type="match status" value="1"/>
</dbReference>
<dbReference type="KEGG" id="trz:GWP43_06465"/>